<feature type="region of interest" description="Disordered" evidence="1">
    <location>
        <begin position="1"/>
        <end position="25"/>
    </location>
</feature>
<organism evidence="3 4">
    <name type="scientific">Hypholoma sublateritium (strain FD-334 SS-4)</name>
    <dbReference type="NCBI Taxonomy" id="945553"/>
    <lineage>
        <taxon>Eukaryota</taxon>
        <taxon>Fungi</taxon>
        <taxon>Dikarya</taxon>
        <taxon>Basidiomycota</taxon>
        <taxon>Agaricomycotina</taxon>
        <taxon>Agaricomycetes</taxon>
        <taxon>Agaricomycetidae</taxon>
        <taxon>Agaricales</taxon>
        <taxon>Agaricineae</taxon>
        <taxon>Strophariaceae</taxon>
        <taxon>Hypholoma</taxon>
    </lineage>
</organism>
<feature type="transmembrane region" description="Helical" evidence="2">
    <location>
        <begin position="31"/>
        <end position="51"/>
    </location>
</feature>
<keyword evidence="2" id="KW-0472">Membrane</keyword>
<evidence type="ECO:0000256" key="2">
    <source>
        <dbReference type="SAM" id="Phobius"/>
    </source>
</evidence>
<evidence type="ECO:0000313" key="4">
    <source>
        <dbReference type="Proteomes" id="UP000054270"/>
    </source>
</evidence>
<dbReference type="AlphaFoldDB" id="A0A0D2P0P0"/>
<reference evidence="4" key="1">
    <citation type="submission" date="2014-04" db="EMBL/GenBank/DDBJ databases">
        <title>Evolutionary Origins and Diversification of the Mycorrhizal Mutualists.</title>
        <authorList>
            <consortium name="DOE Joint Genome Institute"/>
            <consortium name="Mycorrhizal Genomics Consortium"/>
            <person name="Kohler A."/>
            <person name="Kuo A."/>
            <person name="Nagy L.G."/>
            <person name="Floudas D."/>
            <person name="Copeland A."/>
            <person name="Barry K.W."/>
            <person name="Cichocki N."/>
            <person name="Veneault-Fourrey C."/>
            <person name="LaButti K."/>
            <person name="Lindquist E.A."/>
            <person name="Lipzen A."/>
            <person name="Lundell T."/>
            <person name="Morin E."/>
            <person name="Murat C."/>
            <person name="Riley R."/>
            <person name="Ohm R."/>
            <person name="Sun H."/>
            <person name="Tunlid A."/>
            <person name="Henrissat B."/>
            <person name="Grigoriev I.V."/>
            <person name="Hibbett D.S."/>
            <person name="Martin F."/>
        </authorList>
    </citation>
    <scope>NUCLEOTIDE SEQUENCE [LARGE SCALE GENOMIC DNA]</scope>
    <source>
        <strain evidence="4">FD-334 SS-4</strain>
    </source>
</reference>
<keyword evidence="2" id="KW-1133">Transmembrane helix</keyword>
<accession>A0A0D2P0P0</accession>
<name>A0A0D2P0P0_HYPSF</name>
<keyword evidence="4" id="KW-1185">Reference proteome</keyword>
<gene>
    <name evidence="3" type="ORF">HYPSUDRAFT_202293</name>
</gene>
<feature type="region of interest" description="Disordered" evidence="1">
    <location>
        <begin position="87"/>
        <end position="110"/>
    </location>
</feature>
<dbReference type="EMBL" id="KN817551">
    <property type="protein sequence ID" value="KJA22276.1"/>
    <property type="molecule type" value="Genomic_DNA"/>
</dbReference>
<protein>
    <submittedName>
        <fullName evidence="3">Uncharacterized protein</fullName>
    </submittedName>
</protein>
<keyword evidence="2" id="KW-0812">Transmembrane</keyword>
<evidence type="ECO:0000313" key="3">
    <source>
        <dbReference type="EMBL" id="KJA22276.1"/>
    </source>
</evidence>
<dbReference type="Proteomes" id="UP000054270">
    <property type="component" value="Unassembled WGS sequence"/>
</dbReference>
<sequence length="110" mass="11259">MSIEPTYRGPFAKPRTGRAGRRAGAPTAPRALLVPALPVFVVFATAIALYVNVQSAGACHQSVHARAGVQGDGANCTRGCGCLWRSGPPAGASGNTRVTSLGGRDSERPT</sequence>
<proteinExistence type="predicted"/>
<evidence type="ECO:0000256" key="1">
    <source>
        <dbReference type="SAM" id="MobiDB-lite"/>
    </source>
</evidence>